<reference evidence="2" key="2">
    <citation type="submission" date="2023-06" db="EMBL/GenBank/DDBJ databases">
        <authorList>
            <person name="Swenson N.G."/>
            <person name="Wegrzyn J.L."/>
            <person name="Mcevoy S.L."/>
        </authorList>
    </citation>
    <scope>NUCLEOTIDE SEQUENCE</scope>
    <source>
        <strain evidence="2">NS2018</strain>
        <tissue evidence="2">Leaf</tissue>
    </source>
</reference>
<proteinExistence type="predicted"/>
<evidence type="ECO:0000256" key="1">
    <source>
        <dbReference type="SAM" id="MobiDB-lite"/>
    </source>
</evidence>
<comment type="caution">
    <text evidence="2">The sequence shown here is derived from an EMBL/GenBank/DDBJ whole genome shotgun (WGS) entry which is preliminary data.</text>
</comment>
<dbReference type="AlphaFoldDB" id="A0AA39TFV0"/>
<organism evidence="2 3">
    <name type="scientific">Acer saccharum</name>
    <name type="common">Sugar maple</name>
    <dbReference type="NCBI Taxonomy" id="4024"/>
    <lineage>
        <taxon>Eukaryota</taxon>
        <taxon>Viridiplantae</taxon>
        <taxon>Streptophyta</taxon>
        <taxon>Embryophyta</taxon>
        <taxon>Tracheophyta</taxon>
        <taxon>Spermatophyta</taxon>
        <taxon>Magnoliopsida</taxon>
        <taxon>eudicotyledons</taxon>
        <taxon>Gunneridae</taxon>
        <taxon>Pentapetalae</taxon>
        <taxon>rosids</taxon>
        <taxon>malvids</taxon>
        <taxon>Sapindales</taxon>
        <taxon>Sapindaceae</taxon>
        <taxon>Hippocastanoideae</taxon>
        <taxon>Acereae</taxon>
        <taxon>Acer</taxon>
    </lineage>
</organism>
<evidence type="ECO:0000313" key="3">
    <source>
        <dbReference type="Proteomes" id="UP001168877"/>
    </source>
</evidence>
<dbReference type="EMBL" id="JAUESC010000002">
    <property type="protein sequence ID" value="KAK0604833.1"/>
    <property type="molecule type" value="Genomic_DNA"/>
</dbReference>
<dbReference type="Proteomes" id="UP001168877">
    <property type="component" value="Unassembled WGS sequence"/>
</dbReference>
<accession>A0AA39TFV0</accession>
<name>A0AA39TFV0_ACESA</name>
<feature type="compositionally biased region" description="Acidic residues" evidence="1">
    <location>
        <begin position="58"/>
        <end position="79"/>
    </location>
</feature>
<protein>
    <submittedName>
        <fullName evidence="2">Uncharacterized protein</fullName>
    </submittedName>
</protein>
<sequence>MKGAEQDDDAVGDKAVVEEDVGGKVAGYKAAVEGDIGDKVVVEEDVGSKAAGDKAAIEEDFEEHGDQQDVEEDVEEVGEQQDVASVLKAGEEDDAFVVDVGNQSVIGGEQDSLSKGVKRGKGGEEDEAIVQGVKVVGSIAIEGDGMVNV</sequence>
<reference evidence="2" key="1">
    <citation type="journal article" date="2022" name="Plant J.">
        <title>Strategies of tolerance reflected in two North American maple genomes.</title>
        <authorList>
            <person name="McEvoy S.L."/>
            <person name="Sezen U.U."/>
            <person name="Trouern-Trend A."/>
            <person name="McMahon S.M."/>
            <person name="Schaberg P.G."/>
            <person name="Yang J."/>
            <person name="Wegrzyn J.L."/>
            <person name="Swenson N.G."/>
        </authorList>
    </citation>
    <scope>NUCLEOTIDE SEQUENCE</scope>
    <source>
        <strain evidence="2">NS2018</strain>
    </source>
</reference>
<evidence type="ECO:0000313" key="2">
    <source>
        <dbReference type="EMBL" id="KAK0604833.1"/>
    </source>
</evidence>
<keyword evidence="3" id="KW-1185">Reference proteome</keyword>
<gene>
    <name evidence="2" type="ORF">LWI29_019969</name>
</gene>
<feature type="region of interest" description="Disordered" evidence="1">
    <location>
        <begin position="44"/>
        <end position="80"/>
    </location>
</feature>